<proteinExistence type="predicted"/>
<dbReference type="PRINTS" id="PR00455">
    <property type="entry name" value="HTHTETR"/>
</dbReference>
<feature type="domain" description="HTH tetR-type" evidence="5">
    <location>
        <begin position="15"/>
        <end position="75"/>
    </location>
</feature>
<evidence type="ECO:0000313" key="7">
    <source>
        <dbReference type="Proteomes" id="UP001500620"/>
    </source>
</evidence>
<keyword evidence="3" id="KW-0804">Transcription</keyword>
<reference evidence="7" key="1">
    <citation type="journal article" date="2019" name="Int. J. Syst. Evol. Microbiol.">
        <title>The Global Catalogue of Microorganisms (GCM) 10K type strain sequencing project: providing services to taxonomists for standard genome sequencing and annotation.</title>
        <authorList>
            <consortium name="The Broad Institute Genomics Platform"/>
            <consortium name="The Broad Institute Genome Sequencing Center for Infectious Disease"/>
            <person name="Wu L."/>
            <person name="Ma J."/>
        </authorList>
    </citation>
    <scope>NUCLEOTIDE SEQUENCE [LARGE SCALE GENOMIC DNA]</scope>
    <source>
        <strain evidence="7">JCM 17441</strain>
    </source>
</reference>
<feature type="DNA-binding region" description="H-T-H motif" evidence="4">
    <location>
        <begin position="38"/>
        <end position="57"/>
    </location>
</feature>
<dbReference type="InterPro" id="IPR009057">
    <property type="entry name" value="Homeodomain-like_sf"/>
</dbReference>
<keyword evidence="2 4" id="KW-0238">DNA-binding</keyword>
<gene>
    <name evidence="6" type="ORF">GCM10022255_077960</name>
</gene>
<name>A0ABP8DKW4_9ACTN</name>
<evidence type="ECO:0000259" key="5">
    <source>
        <dbReference type="PROSITE" id="PS50977"/>
    </source>
</evidence>
<evidence type="ECO:0000256" key="1">
    <source>
        <dbReference type="ARBA" id="ARBA00023015"/>
    </source>
</evidence>
<organism evidence="6 7">
    <name type="scientific">Dactylosporangium darangshiense</name>
    <dbReference type="NCBI Taxonomy" id="579108"/>
    <lineage>
        <taxon>Bacteria</taxon>
        <taxon>Bacillati</taxon>
        <taxon>Actinomycetota</taxon>
        <taxon>Actinomycetes</taxon>
        <taxon>Micromonosporales</taxon>
        <taxon>Micromonosporaceae</taxon>
        <taxon>Dactylosporangium</taxon>
    </lineage>
</organism>
<evidence type="ECO:0000256" key="4">
    <source>
        <dbReference type="PROSITE-ProRule" id="PRU00335"/>
    </source>
</evidence>
<keyword evidence="7" id="KW-1185">Reference proteome</keyword>
<comment type="caution">
    <text evidence="6">The sequence shown here is derived from an EMBL/GenBank/DDBJ whole genome shotgun (WGS) entry which is preliminary data.</text>
</comment>
<accession>A0ABP8DKW4</accession>
<evidence type="ECO:0000313" key="6">
    <source>
        <dbReference type="EMBL" id="GAA4258195.1"/>
    </source>
</evidence>
<sequence length="196" mass="21021">MTDTDRQTRQRRSAADTREHILRVAHDLFYGGGLHATGVDKVADAAQVAPTTLYRAFGSKDDLVAAYVHRADLLNREWIEAAIRRAPDDPRSAVLAVFDGLRSHLDPATYRGCVCQMTLAEYADGAPRRAAVAAKEWLHARFAGLLRDGGAGDPGGLAGQLMVIYEGALASAQCLGTAEPAVQARALAELLLDRGL</sequence>
<dbReference type="PANTHER" id="PTHR47506:SF1">
    <property type="entry name" value="HTH-TYPE TRANSCRIPTIONAL REGULATOR YJDC"/>
    <property type="match status" value="1"/>
</dbReference>
<protein>
    <submittedName>
        <fullName evidence="6">TetR/AcrR family transcriptional regulator</fullName>
    </submittedName>
</protein>
<dbReference type="SUPFAM" id="SSF48498">
    <property type="entry name" value="Tetracyclin repressor-like, C-terminal domain"/>
    <property type="match status" value="1"/>
</dbReference>
<keyword evidence="1" id="KW-0805">Transcription regulation</keyword>
<evidence type="ECO:0000256" key="2">
    <source>
        <dbReference type="ARBA" id="ARBA00023125"/>
    </source>
</evidence>
<dbReference type="InterPro" id="IPR036271">
    <property type="entry name" value="Tet_transcr_reg_TetR-rel_C_sf"/>
</dbReference>
<dbReference type="RefSeq" id="WP_345135132.1">
    <property type="nucleotide sequence ID" value="NZ_BAABAT010000030.1"/>
</dbReference>
<dbReference type="Proteomes" id="UP001500620">
    <property type="component" value="Unassembled WGS sequence"/>
</dbReference>
<dbReference type="SUPFAM" id="SSF46689">
    <property type="entry name" value="Homeodomain-like"/>
    <property type="match status" value="1"/>
</dbReference>
<dbReference type="PROSITE" id="PS50977">
    <property type="entry name" value="HTH_TETR_2"/>
    <property type="match status" value="1"/>
</dbReference>
<dbReference type="Gene3D" id="1.10.357.10">
    <property type="entry name" value="Tetracycline Repressor, domain 2"/>
    <property type="match status" value="1"/>
</dbReference>
<evidence type="ECO:0000256" key="3">
    <source>
        <dbReference type="ARBA" id="ARBA00023163"/>
    </source>
</evidence>
<dbReference type="Pfam" id="PF00440">
    <property type="entry name" value="TetR_N"/>
    <property type="match status" value="1"/>
</dbReference>
<dbReference type="EMBL" id="BAABAT010000030">
    <property type="protein sequence ID" value="GAA4258195.1"/>
    <property type="molecule type" value="Genomic_DNA"/>
</dbReference>
<dbReference type="PANTHER" id="PTHR47506">
    <property type="entry name" value="TRANSCRIPTIONAL REGULATORY PROTEIN"/>
    <property type="match status" value="1"/>
</dbReference>
<dbReference type="InterPro" id="IPR001647">
    <property type="entry name" value="HTH_TetR"/>
</dbReference>